<evidence type="ECO:0000256" key="4">
    <source>
        <dbReference type="ARBA" id="ARBA00022827"/>
    </source>
</evidence>
<dbReference type="InterPro" id="IPR006094">
    <property type="entry name" value="Oxid_FAD_bind_N"/>
</dbReference>
<dbReference type="SUPFAM" id="SSF56176">
    <property type="entry name" value="FAD-binding/transporter-associated domain-like"/>
    <property type="match status" value="1"/>
</dbReference>
<dbReference type="OrthoDB" id="415825at2759"/>
<comment type="similarity">
    <text evidence="2">Belongs to the oxygen-dependent FAD-linked oxidoreductase family.</text>
</comment>
<reference evidence="7 8" key="1">
    <citation type="journal article" date="2018" name="New Phytol.">
        <title>Phylogenomics of Endogonaceae and evolution of mycorrhizas within Mucoromycota.</title>
        <authorList>
            <person name="Chang Y."/>
            <person name="Desiro A."/>
            <person name="Na H."/>
            <person name="Sandor L."/>
            <person name="Lipzen A."/>
            <person name="Clum A."/>
            <person name="Barry K."/>
            <person name="Grigoriev I.V."/>
            <person name="Martin F.M."/>
            <person name="Stajich J.E."/>
            <person name="Smith M.E."/>
            <person name="Bonito G."/>
            <person name="Spatafora J.W."/>
        </authorList>
    </citation>
    <scope>NUCLEOTIDE SEQUENCE [LARGE SCALE GENOMIC DNA]</scope>
    <source>
        <strain evidence="7 8">GMNB39</strain>
    </source>
</reference>
<organism evidence="7 8">
    <name type="scientific">Jimgerdemannia flammicorona</name>
    <dbReference type="NCBI Taxonomy" id="994334"/>
    <lineage>
        <taxon>Eukaryota</taxon>
        <taxon>Fungi</taxon>
        <taxon>Fungi incertae sedis</taxon>
        <taxon>Mucoromycota</taxon>
        <taxon>Mucoromycotina</taxon>
        <taxon>Endogonomycetes</taxon>
        <taxon>Endogonales</taxon>
        <taxon>Endogonaceae</taxon>
        <taxon>Jimgerdemannia</taxon>
    </lineage>
</organism>
<dbReference type="GO" id="GO:0071949">
    <property type="term" value="F:FAD binding"/>
    <property type="evidence" value="ECO:0007669"/>
    <property type="project" value="InterPro"/>
</dbReference>
<dbReference type="Pfam" id="PF08031">
    <property type="entry name" value="BBE"/>
    <property type="match status" value="1"/>
</dbReference>
<evidence type="ECO:0000259" key="6">
    <source>
        <dbReference type="PROSITE" id="PS51387"/>
    </source>
</evidence>
<dbReference type="PANTHER" id="PTHR42973:SF39">
    <property type="entry name" value="FAD-BINDING PCMH-TYPE DOMAIN-CONTAINING PROTEIN"/>
    <property type="match status" value="1"/>
</dbReference>
<dbReference type="InterPro" id="IPR012951">
    <property type="entry name" value="BBE"/>
</dbReference>
<feature type="domain" description="FAD-binding PCMH-type" evidence="6">
    <location>
        <begin position="43"/>
        <end position="214"/>
    </location>
</feature>
<evidence type="ECO:0000313" key="8">
    <source>
        <dbReference type="Proteomes" id="UP000268093"/>
    </source>
</evidence>
<dbReference type="InterPro" id="IPR016167">
    <property type="entry name" value="FAD-bd_PCMH_sub1"/>
</dbReference>
<dbReference type="GO" id="GO:0016491">
    <property type="term" value="F:oxidoreductase activity"/>
    <property type="evidence" value="ECO:0007669"/>
    <property type="project" value="UniProtKB-KW"/>
</dbReference>
<evidence type="ECO:0000256" key="3">
    <source>
        <dbReference type="ARBA" id="ARBA00022630"/>
    </source>
</evidence>
<evidence type="ECO:0000313" key="7">
    <source>
        <dbReference type="EMBL" id="RUP52459.1"/>
    </source>
</evidence>
<dbReference type="InterPro" id="IPR016169">
    <property type="entry name" value="FAD-bd_PCMH_sub2"/>
</dbReference>
<gene>
    <name evidence="7" type="ORF">BC936DRAFT_146169</name>
</gene>
<dbReference type="EMBL" id="RBNI01000005">
    <property type="protein sequence ID" value="RUP52459.1"/>
    <property type="molecule type" value="Genomic_DNA"/>
</dbReference>
<name>A0A433DNN9_9FUNG</name>
<proteinExistence type="inferred from homology"/>
<evidence type="ECO:0000256" key="5">
    <source>
        <dbReference type="ARBA" id="ARBA00023002"/>
    </source>
</evidence>
<keyword evidence="8" id="KW-1185">Reference proteome</keyword>
<dbReference type="InterPro" id="IPR016166">
    <property type="entry name" value="FAD-bd_PCMH"/>
</dbReference>
<dbReference type="AlphaFoldDB" id="A0A433DNN9"/>
<keyword evidence="5" id="KW-0560">Oxidoreductase</keyword>
<dbReference type="Gene3D" id="3.40.462.20">
    <property type="match status" value="1"/>
</dbReference>
<dbReference type="Proteomes" id="UP000268093">
    <property type="component" value="Unassembled WGS sequence"/>
</dbReference>
<comment type="caution">
    <text evidence="7">The sequence shown here is derived from an EMBL/GenBank/DDBJ whole genome shotgun (WGS) entry which is preliminary data.</text>
</comment>
<protein>
    <submittedName>
        <fullName evidence="7">FAD binding domain protein</fullName>
    </submittedName>
</protein>
<sequence>MNNANDIPTAALEAFKESLSLQAKVITHADPGYEESIVRWADNAIKPAGLVVQVASAQDVSETIKFAVARHIPLVVKCGGHSTNGHSSTDGGIVIDLHQLRNVAVDAERKLIVSGGGALWRDVDAAAAEKGLATVGGTVNHTGVGGLTLGGGYGFLSGQYGLAIDNFVEAEIVLADGSIHTIDENRMPDLFWAIRGAGNKFGCVTKVRLLAGRAVFTYKAHDIPDKVWGGMLIYPPNQLDALVEASEELMQKSHPKSACLLGIAQHQCAEPHVRSSTVHITMPTIHKHPPTHHFQPIIIAAPFYQGPESEAQAVFSGFLSLPCVVSTVQMRPYSDMNGLSNDAAPFGGRKMSTDANVRHMRPATFREAFNSFVQFTDPAIEGSVPGASKSVILVLLVPTAAIEARPKDSTAFAFRDPLIDVAVMSVWNDPKDDAKISEWARSLQKIFMKDGNPNRMYYNHSDGSEDSAKEVGSNYERLRELKAKYDSHDVFRSL</sequence>
<dbReference type="InterPro" id="IPR036318">
    <property type="entry name" value="FAD-bd_PCMH-like_sf"/>
</dbReference>
<comment type="cofactor">
    <cofactor evidence="1">
        <name>FAD</name>
        <dbReference type="ChEBI" id="CHEBI:57692"/>
    </cofactor>
</comment>
<accession>A0A433DNN9</accession>
<dbReference type="PROSITE" id="PS51387">
    <property type="entry name" value="FAD_PCMH"/>
    <property type="match status" value="1"/>
</dbReference>
<keyword evidence="4" id="KW-0274">FAD</keyword>
<evidence type="ECO:0000256" key="1">
    <source>
        <dbReference type="ARBA" id="ARBA00001974"/>
    </source>
</evidence>
<dbReference type="InterPro" id="IPR050416">
    <property type="entry name" value="FAD-linked_Oxidoreductase"/>
</dbReference>
<dbReference type="Pfam" id="PF01565">
    <property type="entry name" value="FAD_binding_4"/>
    <property type="match status" value="1"/>
</dbReference>
<dbReference type="Gene3D" id="3.30.43.10">
    <property type="entry name" value="Uridine Diphospho-n-acetylenolpyruvylglucosamine Reductase, domain 2"/>
    <property type="match status" value="1"/>
</dbReference>
<keyword evidence="3" id="KW-0285">Flavoprotein</keyword>
<dbReference type="Gene3D" id="3.30.465.10">
    <property type="match status" value="1"/>
</dbReference>
<dbReference type="PANTHER" id="PTHR42973">
    <property type="entry name" value="BINDING OXIDOREDUCTASE, PUTATIVE (AFU_ORTHOLOGUE AFUA_1G17690)-RELATED"/>
    <property type="match status" value="1"/>
</dbReference>
<evidence type="ECO:0000256" key="2">
    <source>
        <dbReference type="ARBA" id="ARBA00005466"/>
    </source>
</evidence>